<dbReference type="CDD" id="cd00383">
    <property type="entry name" value="trans_reg_C"/>
    <property type="match status" value="1"/>
</dbReference>
<evidence type="ECO:0000313" key="4">
    <source>
        <dbReference type="EMBL" id="PIT91462.1"/>
    </source>
</evidence>
<evidence type="ECO:0000256" key="2">
    <source>
        <dbReference type="PROSITE-ProRule" id="PRU01091"/>
    </source>
</evidence>
<dbReference type="GO" id="GO:0000160">
    <property type="term" value="P:phosphorelay signal transduction system"/>
    <property type="evidence" value="ECO:0007669"/>
    <property type="project" value="InterPro"/>
</dbReference>
<dbReference type="InterPro" id="IPR001867">
    <property type="entry name" value="OmpR/PhoB-type_DNA-bd"/>
</dbReference>
<feature type="domain" description="OmpR/PhoB-type" evidence="3">
    <location>
        <begin position="9"/>
        <end position="113"/>
    </location>
</feature>
<dbReference type="GO" id="GO:0006355">
    <property type="term" value="P:regulation of DNA-templated transcription"/>
    <property type="evidence" value="ECO:0007669"/>
    <property type="project" value="InterPro"/>
</dbReference>
<dbReference type="InterPro" id="IPR016032">
    <property type="entry name" value="Sig_transdc_resp-reg_C-effctor"/>
</dbReference>
<comment type="caution">
    <text evidence="4">The sequence shown here is derived from an EMBL/GenBank/DDBJ whole genome shotgun (WGS) entry which is preliminary data.</text>
</comment>
<keyword evidence="1 2" id="KW-0238">DNA-binding</keyword>
<evidence type="ECO:0000313" key="5">
    <source>
        <dbReference type="Proteomes" id="UP000228809"/>
    </source>
</evidence>
<dbReference type="EMBL" id="PFBJ01000003">
    <property type="protein sequence ID" value="PIT91462.1"/>
    <property type="molecule type" value="Genomic_DNA"/>
</dbReference>
<dbReference type="PROSITE" id="PS51755">
    <property type="entry name" value="OMPR_PHOB"/>
    <property type="match status" value="1"/>
</dbReference>
<dbReference type="SUPFAM" id="SSF46894">
    <property type="entry name" value="C-terminal effector domain of the bipartite response regulators"/>
    <property type="match status" value="1"/>
</dbReference>
<dbReference type="Pfam" id="PF00486">
    <property type="entry name" value="Trans_reg_C"/>
    <property type="match status" value="1"/>
</dbReference>
<dbReference type="GO" id="GO:0043565">
    <property type="term" value="F:sequence-specific DNA binding"/>
    <property type="evidence" value="ECO:0007669"/>
    <property type="project" value="InterPro"/>
</dbReference>
<feature type="DNA-binding region" description="OmpR/PhoB-type" evidence="2">
    <location>
        <begin position="9"/>
        <end position="113"/>
    </location>
</feature>
<dbReference type="SUPFAM" id="SSF48295">
    <property type="entry name" value="TrpR-like"/>
    <property type="match status" value="1"/>
</dbReference>
<sequence>MSMSTDGRSVGWTSQNGRAVVVVAEGGTVTVNHKSIDVTKSEWILLAAIAFNRGKVRTRRMLLACLYPEAEKEADAKILDVMICKIRAKLEKAHPAAGECLRSVWGRGYAFGLPSRESSPVAGLDMPSSPRWVRKHKMKIVGLLRSGEINTKQVLAHYPDLSEDELLEWFGGYSEYGEKGLLATKVQECVL</sequence>
<organism evidence="4 5">
    <name type="scientific">Candidatus Kaiserbacteria bacterium CG10_big_fil_rev_8_21_14_0_10_49_17</name>
    <dbReference type="NCBI Taxonomy" id="1974609"/>
    <lineage>
        <taxon>Bacteria</taxon>
        <taxon>Candidatus Kaiseribacteriota</taxon>
    </lineage>
</organism>
<dbReference type="Pfam" id="PF06627">
    <property type="entry name" value="DUF1153"/>
    <property type="match status" value="1"/>
</dbReference>
<dbReference type="AlphaFoldDB" id="A0A2M6WF91"/>
<name>A0A2M6WF91_9BACT</name>
<dbReference type="SMART" id="SM00862">
    <property type="entry name" value="Trans_reg_C"/>
    <property type="match status" value="1"/>
</dbReference>
<accession>A0A2M6WF91</accession>
<evidence type="ECO:0000256" key="1">
    <source>
        <dbReference type="ARBA" id="ARBA00023125"/>
    </source>
</evidence>
<evidence type="ECO:0000259" key="3">
    <source>
        <dbReference type="PROSITE" id="PS51755"/>
    </source>
</evidence>
<dbReference type="InterPro" id="IPR010921">
    <property type="entry name" value="Trp_repressor/repl_initiator"/>
</dbReference>
<protein>
    <recommendedName>
        <fullName evidence="3">OmpR/PhoB-type domain-containing protein</fullName>
    </recommendedName>
</protein>
<gene>
    <name evidence="4" type="ORF">COU17_00530</name>
</gene>
<dbReference type="InterPro" id="IPR036388">
    <property type="entry name" value="WH-like_DNA-bd_sf"/>
</dbReference>
<proteinExistence type="predicted"/>
<reference evidence="5" key="1">
    <citation type="submission" date="2017-09" db="EMBL/GenBank/DDBJ databases">
        <title>Depth-based differentiation of microbial function through sediment-hosted aquifers and enrichment of novel symbionts in the deep terrestrial subsurface.</title>
        <authorList>
            <person name="Probst A.J."/>
            <person name="Ladd B."/>
            <person name="Jarett J.K."/>
            <person name="Geller-Mcgrath D.E."/>
            <person name="Sieber C.M.K."/>
            <person name="Emerson J.B."/>
            <person name="Anantharaman K."/>
            <person name="Thomas B.C."/>
            <person name="Malmstrom R."/>
            <person name="Stieglmeier M."/>
            <person name="Klingl A."/>
            <person name="Woyke T."/>
            <person name="Ryan C.M."/>
            <person name="Banfield J.F."/>
        </authorList>
    </citation>
    <scope>NUCLEOTIDE SEQUENCE [LARGE SCALE GENOMIC DNA]</scope>
</reference>
<dbReference type="Gene3D" id="1.10.10.10">
    <property type="entry name" value="Winged helix-like DNA-binding domain superfamily/Winged helix DNA-binding domain"/>
    <property type="match status" value="2"/>
</dbReference>
<dbReference type="Proteomes" id="UP000228809">
    <property type="component" value="Unassembled WGS sequence"/>
</dbReference>
<dbReference type="InterPro" id="IPR009534">
    <property type="entry name" value="DUF1153"/>
</dbReference>